<dbReference type="InterPro" id="IPR001448">
    <property type="entry name" value="SASP_alpha/beta-type"/>
</dbReference>
<sequence>MSEKGKKKLKPLTEKDLMKMEIARELGLWEQIEKHGWESMSNAACGRIGGIMSKRLKERKQGEE</sequence>
<dbReference type="GO" id="GO:0006265">
    <property type="term" value="P:DNA topological change"/>
    <property type="evidence" value="ECO:0007669"/>
    <property type="project" value="InterPro"/>
</dbReference>
<comment type="caution">
    <text evidence="1">The sequence shown here is derived from an EMBL/GenBank/DDBJ whole genome shotgun (WGS) entry which is preliminary data.</text>
</comment>
<dbReference type="GO" id="GO:0003690">
    <property type="term" value="F:double-stranded DNA binding"/>
    <property type="evidence" value="ECO:0007669"/>
    <property type="project" value="InterPro"/>
</dbReference>
<dbReference type="EMBL" id="LNQE01001865">
    <property type="protein sequence ID" value="KUG03871.1"/>
    <property type="molecule type" value="Genomic_DNA"/>
</dbReference>
<name>A0A0W8E5I0_9ZZZZ</name>
<protein>
    <recommendedName>
        <fullName evidence="2">Small, acid-soluble spore protein, alpha/beta type</fullName>
    </recommendedName>
</protein>
<gene>
    <name evidence="1" type="ORF">ASZ90_018650</name>
</gene>
<evidence type="ECO:0000313" key="1">
    <source>
        <dbReference type="EMBL" id="KUG03871.1"/>
    </source>
</evidence>
<dbReference type="Pfam" id="PF00269">
    <property type="entry name" value="SASP"/>
    <property type="match status" value="1"/>
</dbReference>
<evidence type="ECO:0008006" key="2">
    <source>
        <dbReference type="Google" id="ProtNLM"/>
    </source>
</evidence>
<proteinExistence type="predicted"/>
<dbReference type="InterPro" id="IPR038300">
    <property type="entry name" value="SASP_sf_alpha/beta"/>
</dbReference>
<organism evidence="1">
    <name type="scientific">hydrocarbon metagenome</name>
    <dbReference type="NCBI Taxonomy" id="938273"/>
    <lineage>
        <taxon>unclassified sequences</taxon>
        <taxon>metagenomes</taxon>
        <taxon>ecological metagenomes</taxon>
    </lineage>
</organism>
<accession>A0A0W8E5I0</accession>
<dbReference type="Gene3D" id="6.10.10.80">
    <property type="entry name" value="Small, acid-soluble spore protein, alpha/beta type-like"/>
    <property type="match status" value="1"/>
</dbReference>
<dbReference type="AlphaFoldDB" id="A0A0W8E5I0"/>
<reference evidence="1" key="1">
    <citation type="journal article" date="2015" name="Proc. Natl. Acad. Sci. U.S.A.">
        <title>Networks of energetic and metabolic interactions define dynamics in microbial communities.</title>
        <authorList>
            <person name="Embree M."/>
            <person name="Liu J.K."/>
            <person name="Al-Bassam M.M."/>
            <person name="Zengler K."/>
        </authorList>
    </citation>
    <scope>NUCLEOTIDE SEQUENCE</scope>
</reference>